<evidence type="ECO:0008006" key="2">
    <source>
        <dbReference type="Google" id="ProtNLM"/>
    </source>
</evidence>
<feature type="non-terminal residue" evidence="1">
    <location>
        <position position="1"/>
    </location>
</feature>
<gene>
    <name evidence="1" type="ORF">EZS27_042101</name>
</gene>
<protein>
    <recommendedName>
        <fullName evidence="2">Tyrosine recombinase XerD</fullName>
    </recommendedName>
</protein>
<comment type="caution">
    <text evidence="1">The sequence shown here is derived from an EMBL/GenBank/DDBJ whole genome shotgun (WGS) entry which is preliminary data.</text>
</comment>
<accession>A0A5J4PCK6</accession>
<evidence type="ECO:0000313" key="1">
    <source>
        <dbReference type="EMBL" id="KAA6306243.1"/>
    </source>
</evidence>
<proteinExistence type="predicted"/>
<reference evidence="1" key="1">
    <citation type="submission" date="2019-03" db="EMBL/GenBank/DDBJ databases">
        <title>Single cell metagenomics reveals metabolic interactions within the superorganism composed of flagellate Streblomastix strix and complex community of Bacteroidetes bacteria on its surface.</title>
        <authorList>
            <person name="Treitli S.C."/>
            <person name="Kolisko M."/>
            <person name="Husnik F."/>
            <person name="Keeling P."/>
            <person name="Hampl V."/>
        </authorList>
    </citation>
    <scope>NUCLEOTIDE SEQUENCE</scope>
    <source>
        <strain evidence="1">STM</strain>
    </source>
</reference>
<organism evidence="1">
    <name type="scientific">termite gut metagenome</name>
    <dbReference type="NCBI Taxonomy" id="433724"/>
    <lineage>
        <taxon>unclassified sequences</taxon>
        <taxon>metagenomes</taxon>
        <taxon>organismal metagenomes</taxon>
    </lineage>
</organism>
<name>A0A5J4PCK6_9ZZZZ</name>
<dbReference type="AlphaFoldDB" id="A0A5J4PCK6"/>
<sequence length="104" mass="12206">GRAKEVPEINSLIDSTRSALYRIYRNMQERDSNVTAEKIKNEILGVAETRHNLLELFQRQNEDIKKLIGMGKSKATYQKYEVTRKHLCRMRTNRTRLHTCLGEV</sequence>
<dbReference type="EMBL" id="SNRY01010062">
    <property type="protein sequence ID" value="KAA6306243.1"/>
    <property type="molecule type" value="Genomic_DNA"/>
</dbReference>